<feature type="transmembrane region" description="Helical" evidence="8">
    <location>
        <begin position="90"/>
        <end position="111"/>
    </location>
</feature>
<evidence type="ECO:0000313" key="11">
    <source>
        <dbReference type="Proteomes" id="UP001174936"/>
    </source>
</evidence>
<evidence type="ECO:0000256" key="5">
    <source>
        <dbReference type="ARBA" id="ARBA00022692"/>
    </source>
</evidence>
<keyword evidence="11" id="KW-1185">Reference proteome</keyword>
<keyword evidence="7 8" id="KW-0472">Membrane</keyword>
<evidence type="ECO:0000256" key="6">
    <source>
        <dbReference type="ARBA" id="ARBA00022989"/>
    </source>
</evidence>
<dbReference type="Proteomes" id="UP001174936">
    <property type="component" value="Unassembled WGS sequence"/>
</dbReference>
<keyword evidence="6 8" id="KW-1133">Transmembrane helix</keyword>
<evidence type="ECO:0000256" key="2">
    <source>
        <dbReference type="ARBA" id="ARBA00004651"/>
    </source>
</evidence>
<gene>
    <name evidence="10" type="ORF">B0T16DRAFT_369035</name>
</gene>
<feature type="compositionally biased region" description="Pro residues" evidence="9">
    <location>
        <begin position="50"/>
        <end position="65"/>
    </location>
</feature>
<evidence type="ECO:0000256" key="3">
    <source>
        <dbReference type="ARBA" id="ARBA00007168"/>
    </source>
</evidence>
<feature type="transmembrane region" description="Helical" evidence="8">
    <location>
        <begin position="376"/>
        <end position="396"/>
    </location>
</feature>
<dbReference type="InterPro" id="IPR007603">
    <property type="entry name" value="Choline_transptr-like"/>
</dbReference>
<evidence type="ECO:0000256" key="1">
    <source>
        <dbReference type="ARBA" id="ARBA00002957"/>
    </source>
</evidence>
<dbReference type="PANTHER" id="PTHR12385:SF4">
    <property type="entry name" value="PROTEIN PNS1"/>
    <property type="match status" value="1"/>
</dbReference>
<dbReference type="Pfam" id="PF04515">
    <property type="entry name" value="Choline_transpo"/>
    <property type="match status" value="1"/>
</dbReference>
<feature type="transmembrane region" description="Helical" evidence="8">
    <location>
        <begin position="282"/>
        <end position="300"/>
    </location>
</feature>
<feature type="compositionally biased region" description="Low complexity" evidence="9">
    <location>
        <begin position="17"/>
        <end position="43"/>
    </location>
</feature>
<dbReference type="GO" id="GO:0005886">
    <property type="term" value="C:plasma membrane"/>
    <property type="evidence" value="ECO:0007669"/>
    <property type="project" value="UniProtKB-SubCell"/>
</dbReference>
<feature type="transmembrane region" description="Helical" evidence="8">
    <location>
        <begin position="139"/>
        <end position="160"/>
    </location>
</feature>
<evidence type="ECO:0000256" key="4">
    <source>
        <dbReference type="ARBA" id="ARBA00015388"/>
    </source>
</evidence>
<organism evidence="10 11">
    <name type="scientific">Cercophora newfieldiana</name>
    <dbReference type="NCBI Taxonomy" id="92897"/>
    <lineage>
        <taxon>Eukaryota</taxon>
        <taxon>Fungi</taxon>
        <taxon>Dikarya</taxon>
        <taxon>Ascomycota</taxon>
        <taxon>Pezizomycotina</taxon>
        <taxon>Sordariomycetes</taxon>
        <taxon>Sordariomycetidae</taxon>
        <taxon>Sordariales</taxon>
        <taxon>Lasiosphaeriaceae</taxon>
        <taxon>Cercophora</taxon>
    </lineage>
</organism>
<accession>A0AA40CUZ5</accession>
<comment type="caution">
    <text evidence="10">The sequence shown here is derived from an EMBL/GenBank/DDBJ whole genome shotgun (WGS) entry which is preliminary data.</text>
</comment>
<feature type="transmembrane region" description="Helical" evidence="8">
    <location>
        <begin position="438"/>
        <end position="462"/>
    </location>
</feature>
<feature type="transmembrane region" description="Helical" evidence="8">
    <location>
        <begin position="194"/>
        <end position="214"/>
    </location>
</feature>
<evidence type="ECO:0000256" key="8">
    <source>
        <dbReference type="RuleBase" id="RU368066"/>
    </source>
</evidence>
<sequence>MASASYSNPQQPPPPESYQMQPPQGGYYNNNQPQYQPPYNNNNGYGGPQNQPPPGPPPGPVPPVDPKANGYGAPTFDQAFTIQKPKWNDLWAGILFLIVCAGFAAVSGIAIQGYAATRRVNSGGINGQLNTFSLTTHTIWLFFWVLLTAIILSWVYVWLARMFTKQFIWITGILNIIFGLATAIYMLYRKYYSGGIVFLVFVGFLIFAFITWIPRIPFSALMLKTSVDVSKKYGHVYMVSAIGGFLATAFAAWYSVTLVAVYVKYEPSANNPACRQGAGGCGQGKVIGLLVFITFAAYWISEWFKNTIHTTISGVYGSWYFNSKNYPKGVTRGALRRSLTYSFGSISLGSLVVAIINCLRQLCSIGQQSAAAEGDIFQTIIWCFVGCLVGILDWAVQFINRYAFSHIALYGKAYIPAAKDTWTLMKDRGIDALVNECLIGPVLSMGATFVAYACALLSYVYMVWTHPAYNSTGAYTPVVVAFSFLIGLQICNVFTTPLSSGIDTIFVAAAWDPEVMMRDHPDLYHQMVQVYPHVQQAIHA</sequence>
<comment type="similarity">
    <text evidence="3 8">Belongs to the CTL (choline transporter-like) family.</text>
</comment>
<feature type="transmembrane region" description="Helical" evidence="8">
    <location>
        <begin position="235"/>
        <end position="262"/>
    </location>
</feature>
<protein>
    <recommendedName>
        <fullName evidence="4 8">Protein PNS1</fullName>
    </recommendedName>
</protein>
<feature type="region of interest" description="Disordered" evidence="9">
    <location>
        <begin position="1"/>
        <end position="68"/>
    </location>
</feature>
<name>A0AA40CUZ5_9PEZI</name>
<comment type="function">
    <text evidence="1 8">Probably involved in transport through the plasma membrane.</text>
</comment>
<evidence type="ECO:0000313" key="10">
    <source>
        <dbReference type="EMBL" id="KAK0652370.1"/>
    </source>
</evidence>
<comment type="subcellular location">
    <subcellularLocation>
        <location evidence="2 8">Cell membrane</location>
        <topology evidence="2 8">Multi-pass membrane protein</topology>
    </subcellularLocation>
</comment>
<dbReference type="GO" id="GO:0022857">
    <property type="term" value="F:transmembrane transporter activity"/>
    <property type="evidence" value="ECO:0007669"/>
    <property type="project" value="UniProtKB-UniRule"/>
</dbReference>
<feature type="transmembrane region" description="Helical" evidence="8">
    <location>
        <begin position="167"/>
        <end position="188"/>
    </location>
</feature>
<reference evidence="10" key="1">
    <citation type="submission" date="2023-06" db="EMBL/GenBank/DDBJ databases">
        <title>Genome-scale phylogeny and comparative genomics of the fungal order Sordariales.</title>
        <authorList>
            <consortium name="Lawrence Berkeley National Laboratory"/>
            <person name="Hensen N."/>
            <person name="Bonometti L."/>
            <person name="Westerberg I."/>
            <person name="Brannstrom I.O."/>
            <person name="Guillou S."/>
            <person name="Cros-Aarteil S."/>
            <person name="Calhoun S."/>
            <person name="Haridas S."/>
            <person name="Kuo A."/>
            <person name="Mondo S."/>
            <person name="Pangilinan J."/>
            <person name="Riley R."/>
            <person name="Labutti K."/>
            <person name="Andreopoulos B."/>
            <person name="Lipzen A."/>
            <person name="Chen C."/>
            <person name="Yanf M."/>
            <person name="Daum C."/>
            <person name="Ng V."/>
            <person name="Clum A."/>
            <person name="Steindorff A."/>
            <person name="Ohm R."/>
            <person name="Martin F."/>
            <person name="Silar P."/>
            <person name="Natvig D."/>
            <person name="Lalanne C."/>
            <person name="Gautier V."/>
            <person name="Ament-Velasquez S.L."/>
            <person name="Kruys A."/>
            <person name="Hutchinson M.I."/>
            <person name="Powell A.J."/>
            <person name="Barry K."/>
            <person name="Miller A.N."/>
            <person name="Grigoriev I.V."/>
            <person name="Debuchy R."/>
            <person name="Gladieux P."/>
            <person name="Thoren M.H."/>
            <person name="Johannesson H."/>
        </authorList>
    </citation>
    <scope>NUCLEOTIDE SEQUENCE</scope>
    <source>
        <strain evidence="10">SMH2532-1</strain>
    </source>
</reference>
<dbReference type="AlphaFoldDB" id="A0AA40CUZ5"/>
<keyword evidence="5 8" id="KW-0812">Transmembrane</keyword>
<evidence type="ECO:0000256" key="7">
    <source>
        <dbReference type="ARBA" id="ARBA00023136"/>
    </source>
</evidence>
<evidence type="ECO:0000256" key="9">
    <source>
        <dbReference type="SAM" id="MobiDB-lite"/>
    </source>
</evidence>
<feature type="transmembrane region" description="Helical" evidence="8">
    <location>
        <begin position="338"/>
        <end position="356"/>
    </location>
</feature>
<proteinExistence type="inferred from homology"/>
<dbReference type="PANTHER" id="PTHR12385">
    <property type="entry name" value="CHOLINE TRANSPORTER-LIKE (SLC FAMILY 44)"/>
    <property type="match status" value="1"/>
</dbReference>
<feature type="transmembrane region" description="Helical" evidence="8">
    <location>
        <begin position="474"/>
        <end position="495"/>
    </location>
</feature>
<dbReference type="EMBL" id="JAULSV010000002">
    <property type="protein sequence ID" value="KAK0652370.1"/>
    <property type="molecule type" value="Genomic_DNA"/>
</dbReference>